<name>A0A7R7VIT9_ASPCH</name>
<dbReference type="GeneID" id="66979856"/>
<keyword evidence="2" id="KW-1185">Reference proteome</keyword>
<evidence type="ECO:0000313" key="1">
    <source>
        <dbReference type="EMBL" id="BCR85497.1"/>
    </source>
</evidence>
<evidence type="ECO:0000313" key="2">
    <source>
        <dbReference type="Proteomes" id="UP000637239"/>
    </source>
</evidence>
<protein>
    <submittedName>
        <fullName evidence="1">Uncharacterized protein</fullName>
    </submittedName>
</protein>
<sequence length="237" mass="26421">MFYQGYSHPPIPSSMLDRDRVLDKESFLAGGYVVSFNKKSTKWRTPEKAAVRTPREEYVSPQNGQLIGTHHPALANQPYVSVKRDSFGRELHIVPRFLAPKVAVGIRILISGFALLVYRNVHDIVHEVIADWDRGIPKSLGGLTVEYMIKKLNPSVANKQSAGYYLAALTHVAMDAEKSLARFQLPEEFSALLDNVANAWAPYKDALDGEPVVTVSIETDYALKKVQEAAVEGVKYH</sequence>
<dbReference type="AlphaFoldDB" id="A0A7R7VIT9"/>
<dbReference type="KEGG" id="ache:ACHE_20955A"/>
<dbReference type="EMBL" id="AP024417">
    <property type="protein sequence ID" value="BCR85497.1"/>
    <property type="molecule type" value="Genomic_DNA"/>
</dbReference>
<dbReference type="Proteomes" id="UP000637239">
    <property type="component" value="Chromosome 2"/>
</dbReference>
<reference evidence="1" key="1">
    <citation type="submission" date="2021-01" db="EMBL/GenBank/DDBJ databases">
        <authorList>
            <consortium name="Aspergillus chevalieri M1 genome sequencing consortium"/>
            <person name="Kazuki M."/>
            <person name="Futagami T."/>
        </authorList>
    </citation>
    <scope>NUCLEOTIDE SEQUENCE</scope>
    <source>
        <strain evidence="1">M1</strain>
    </source>
</reference>
<reference evidence="1" key="2">
    <citation type="submission" date="2021-02" db="EMBL/GenBank/DDBJ databases">
        <title>Aspergillus chevalieri M1 genome sequence.</title>
        <authorList>
            <person name="Kadooka C."/>
            <person name="Mori K."/>
            <person name="Futagami T."/>
        </authorList>
    </citation>
    <scope>NUCLEOTIDE SEQUENCE</scope>
    <source>
        <strain evidence="1">M1</strain>
    </source>
</reference>
<organism evidence="1 2">
    <name type="scientific">Aspergillus chevalieri</name>
    <name type="common">Eurotium chevalieri</name>
    <dbReference type="NCBI Taxonomy" id="182096"/>
    <lineage>
        <taxon>Eukaryota</taxon>
        <taxon>Fungi</taxon>
        <taxon>Dikarya</taxon>
        <taxon>Ascomycota</taxon>
        <taxon>Pezizomycotina</taxon>
        <taxon>Eurotiomycetes</taxon>
        <taxon>Eurotiomycetidae</taxon>
        <taxon>Eurotiales</taxon>
        <taxon>Aspergillaceae</taxon>
        <taxon>Aspergillus</taxon>
        <taxon>Aspergillus subgen. Aspergillus</taxon>
    </lineage>
</organism>
<gene>
    <name evidence="1" type="ORF">ACHE_20955A</name>
</gene>
<accession>A0A7R7VIT9</accession>
<dbReference type="RefSeq" id="XP_043134019.1">
    <property type="nucleotide sequence ID" value="XM_043285315.1"/>
</dbReference>
<proteinExistence type="predicted"/>